<accession>A0ABN2GD06</accession>
<evidence type="ECO:0000313" key="2">
    <source>
        <dbReference type="EMBL" id="GAA1669237.1"/>
    </source>
</evidence>
<sequence>MIDFVIGAQIDDPTDAELAERVHTRLLELSEVAGAEQHTGTGRTTIAHGETAGIAEVDGTRDERAGRIGARAHQAAPDAAS</sequence>
<keyword evidence="3" id="KW-1185">Reference proteome</keyword>
<feature type="region of interest" description="Disordered" evidence="1">
    <location>
        <begin position="33"/>
        <end position="81"/>
    </location>
</feature>
<evidence type="ECO:0000256" key="1">
    <source>
        <dbReference type="SAM" id="MobiDB-lite"/>
    </source>
</evidence>
<protein>
    <submittedName>
        <fullName evidence="2">Uncharacterized protein</fullName>
    </submittedName>
</protein>
<name>A0ABN2GD06_9MICO</name>
<evidence type="ECO:0000313" key="3">
    <source>
        <dbReference type="Proteomes" id="UP001500596"/>
    </source>
</evidence>
<reference evidence="2 3" key="1">
    <citation type="journal article" date="2019" name="Int. J. Syst. Evol. Microbiol.">
        <title>The Global Catalogue of Microorganisms (GCM) 10K type strain sequencing project: providing services to taxonomists for standard genome sequencing and annotation.</title>
        <authorList>
            <consortium name="The Broad Institute Genomics Platform"/>
            <consortium name="The Broad Institute Genome Sequencing Center for Infectious Disease"/>
            <person name="Wu L."/>
            <person name="Ma J."/>
        </authorList>
    </citation>
    <scope>NUCLEOTIDE SEQUENCE [LARGE SCALE GENOMIC DNA]</scope>
    <source>
        <strain evidence="2 3">JCM 15575</strain>
    </source>
</reference>
<organism evidence="2 3">
    <name type="scientific">Microbacterium lacus</name>
    <dbReference type="NCBI Taxonomy" id="415217"/>
    <lineage>
        <taxon>Bacteria</taxon>
        <taxon>Bacillati</taxon>
        <taxon>Actinomycetota</taxon>
        <taxon>Actinomycetes</taxon>
        <taxon>Micrococcales</taxon>
        <taxon>Microbacteriaceae</taxon>
        <taxon>Microbacterium</taxon>
    </lineage>
</organism>
<dbReference type="EMBL" id="BAAAPK010000001">
    <property type="protein sequence ID" value="GAA1669237.1"/>
    <property type="molecule type" value="Genomic_DNA"/>
</dbReference>
<comment type="caution">
    <text evidence="2">The sequence shown here is derived from an EMBL/GenBank/DDBJ whole genome shotgun (WGS) entry which is preliminary data.</text>
</comment>
<proteinExistence type="predicted"/>
<gene>
    <name evidence="2" type="ORF">GCM10009807_11720</name>
</gene>
<dbReference type="Proteomes" id="UP001500596">
    <property type="component" value="Unassembled WGS sequence"/>
</dbReference>